<evidence type="ECO:0000259" key="1">
    <source>
        <dbReference type="SMART" id="SM00479"/>
    </source>
</evidence>
<evidence type="ECO:0000313" key="3">
    <source>
        <dbReference type="Proteomes" id="UP000178534"/>
    </source>
</evidence>
<dbReference type="STRING" id="1798665.A2942_00470"/>
<dbReference type="GO" id="GO:0003676">
    <property type="term" value="F:nucleic acid binding"/>
    <property type="evidence" value="ECO:0007669"/>
    <property type="project" value="InterPro"/>
</dbReference>
<dbReference type="InterPro" id="IPR036397">
    <property type="entry name" value="RNaseH_sf"/>
</dbReference>
<sequence>MNECLISVDIETTGPTPGMYSMYELGACVISKEQKCFEKKVKLLSKNSYDPEILAVMHITDVSILLGRTGMYGAKTTMRAFANWVNQVAGEKNPVFVGNNAPFDWMFVAWYFTAYGIKNPFGHSALDMKAYFMGMTGCSWDKATFKNMAQYAGMPFEKLPHRALDDAIIQGKIFSALLCSQRK</sequence>
<feature type="domain" description="Exonuclease" evidence="1">
    <location>
        <begin position="4"/>
        <end position="183"/>
    </location>
</feature>
<dbReference type="GO" id="GO:0004527">
    <property type="term" value="F:exonuclease activity"/>
    <property type="evidence" value="ECO:0007669"/>
    <property type="project" value="UniProtKB-ARBA"/>
</dbReference>
<dbReference type="Proteomes" id="UP000178534">
    <property type="component" value="Unassembled WGS sequence"/>
</dbReference>
<dbReference type="Gene3D" id="3.30.420.10">
    <property type="entry name" value="Ribonuclease H-like superfamily/Ribonuclease H"/>
    <property type="match status" value="1"/>
</dbReference>
<proteinExistence type="predicted"/>
<dbReference type="EMBL" id="MHLP01000039">
    <property type="protein sequence ID" value="OGZ11253.1"/>
    <property type="molecule type" value="Genomic_DNA"/>
</dbReference>
<accession>A0A1G2DCM4</accession>
<gene>
    <name evidence="2" type="ORF">A2942_00470</name>
</gene>
<organism evidence="2 3">
    <name type="scientific">Candidatus Lloydbacteria bacterium RIFCSPLOWO2_01_FULL_50_20</name>
    <dbReference type="NCBI Taxonomy" id="1798665"/>
    <lineage>
        <taxon>Bacteria</taxon>
        <taxon>Candidatus Lloydiibacteriota</taxon>
    </lineage>
</organism>
<dbReference type="Pfam" id="PF00929">
    <property type="entry name" value="RNase_T"/>
    <property type="match status" value="1"/>
</dbReference>
<dbReference type="AlphaFoldDB" id="A0A1G2DCM4"/>
<evidence type="ECO:0000313" key="2">
    <source>
        <dbReference type="EMBL" id="OGZ11253.1"/>
    </source>
</evidence>
<dbReference type="InterPro" id="IPR013520">
    <property type="entry name" value="Ribonucl_H"/>
</dbReference>
<dbReference type="InterPro" id="IPR012337">
    <property type="entry name" value="RNaseH-like_sf"/>
</dbReference>
<reference evidence="2 3" key="1">
    <citation type="journal article" date="2016" name="Nat. Commun.">
        <title>Thousands of microbial genomes shed light on interconnected biogeochemical processes in an aquifer system.</title>
        <authorList>
            <person name="Anantharaman K."/>
            <person name="Brown C.T."/>
            <person name="Hug L.A."/>
            <person name="Sharon I."/>
            <person name="Castelle C.J."/>
            <person name="Probst A.J."/>
            <person name="Thomas B.C."/>
            <person name="Singh A."/>
            <person name="Wilkins M.J."/>
            <person name="Karaoz U."/>
            <person name="Brodie E.L."/>
            <person name="Williams K.H."/>
            <person name="Hubbard S.S."/>
            <person name="Banfield J.F."/>
        </authorList>
    </citation>
    <scope>NUCLEOTIDE SEQUENCE [LARGE SCALE GENOMIC DNA]</scope>
</reference>
<dbReference type="SMART" id="SM00479">
    <property type="entry name" value="EXOIII"/>
    <property type="match status" value="1"/>
</dbReference>
<comment type="caution">
    <text evidence="2">The sequence shown here is derived from an EMBL/GenBank/DDBJ whole genome shotgun (WGS) entry which is preliminary data.</text>
</comment>
<name>A0A1G2DCM4_9BACT</name>
<protein>
    <recommendedName>
        <fullName evidence="1">Exonuclease domain-containing protein</fullName>
    </recommendedName>
</protein>
<dbReference type="SUPFAM" id="SSF53098">
    <property type="entry name" value="Ribonuclease H-like"/>
    <property type="match status" value="1"/>
</dbReference>